<accession>A0A242L0F8</accession>
<proteinExistence type="predicted"/>
<gene>
    <name evidence="1" type="ORF">A5802_001035</name>
</gene>
<dbReference type="AlphaFoldDB" id="A0A242L0F8"/>
<reference evidence="1 2" key="1">
    <citation type="submission" date="2017-05" db="EMBL/GenBank/DDBJ databases">
        <title>The Genome Sequence of Enterococcus mundtii 6B1_DIV0119.</title>
        <authorList>
            <consortium name="The Broad Institute Genomics Platform"/>
            <consortium name="The Broad Institute Genomic Center for Infectious Diseases"/>
            <person name="Earl A."/>
            <person name="Manson A."/>
            <person name="Schwartman J."/>
            <person name="Gilmore M."/>
            <person name="Abouelleil A."/>
            <person name="Cao P."/>
            <person name="Chapman S."/>
            <person name="Cusick C."/>
            <person name="Shea T."/>
            <person name="Young S."/>
            <person name="Neafsey D."/>
            <person name="Nusbaum C."/>
            <person name="Birren B."/>
        </authorList>
    </citation>
    <scope>NUCLEOTIDE SEQUENCE [LARGE SCALE GENOMIC DNA]</scope>
    <source>
        <strain evidence="1 2">6B1_DIV0119</strain>
    </source>
</reference>
<name>A0A242L0F8_ENTMU</name>
<evidence type="ECO:0000313" key="1">
    <source>
        <dbReference type="EMBL" id="OTP27300.1"/>
    </source>
</evidence>
<dbReference type="EMBL" id="NGMS01000001">
    <property type="protein sequence ID" value="OTP27300.1"/>
    <property type="molecule type" value="Genomic_DNA"/>
</dbReference>
<organism evidence="1 2">
    <name type="scientific">Enterococcus mundtii</name>
    <dbReference type="NCBI Taxonomy" id="53346"/>
    <lineage>
        <taxon>Bacteria</taxon>
        <taxon>Bacillati</taxon>
        <taxon>Bacillota</taxon>
        <taxon>Bacilli</taxon>
        <taxon>Lactobacillales</taxon>
        <taxon>Enterococcaceae</taxon>
        <taxon>Enterococcus</taxon>
    </lineage>
</organism>
<evidence type="ECO:0000313" key="2">
    <source>
        <dbReference type="Proteomes" id="UP000195024"/>
    </source>
</evidence>
<comment type="caution">
    <text evidence="1">The sequence shown here is derived from an EMBL/GenBank/DDBJ whole genome shotgun (WGS) entry which is preliminary data.</text>
</comment>
<protein>
    <submittedName>
        <fullName evidence="1">Uncharacterized protein</fullName>
    </submittedName>
</protein>
<dbReference type="Proteomes" id="UP000195024">
    <property type="component" value="Unassembled WGS sequence"/>
</dbReference>
<sequence>MNFLLYFSMIFIFFNSCALKMRKISCCLTIKRLHFYLFMLQLVRYLFVVN</sequence>